<keyword evidence="1" id="KW-0732">Signal</keyword>
<evidence type="ECO:0000313" key="2">
    <source>
        <dbReference type="EMBL" id="MBN8227962.1"/>
    </source>
</evidence>
<feature type="chain" id="PRO_5046666514" evidence="1">
    <location>
        <begin position="23"/>
        <end position="116"/>
    </location>
</feature>
<proteinExistence type="predicted"/>
<dbReference type="RefSeq" id="WP_207050807.1">
    <property type="nucleotide sequence ID" value="NZ_JAFIMU010000006.1"/>
</dbReference>
<accession>A0ABS3D8I4</accession>
<sequence>MRLNPLLAVAAALVFSPAVSFALPIQCTDVCSEPTYCDEPCFVVMRASTCGASGYACFPPDSAPASSGDELAATCADCATERTACLRRVKYGDIEEIQACNDAYTECSQLYCVSAQ</sequence>
<comment type="caution">
    <text evidence="2">The sequence shown here is derived from an EMBL/GenBank/DDBJ whole genome shotgun (WGS) entry which is preliminary data.</text>
</comment>
<evidence type="ECO:0000256" key="1">
    <source>
        <dbReference type="SAM" id="SignalP"/>
    </source>
</evidence>
<protein>
    <submittedName>
        <fullName evidence="2">Uncharacterized protein</fullName>
    </submittedName>
</protein>
<evidence type="ECO:0000313" key="3">
    <source>
        <dbReference type="Proteomes" id="UP000664052"/>
    </source>
</evidence>
<keyword evidence="3" id="KW-1185">Reference proteome</keyword>
<dbReference type="EMBL" id="JAFIMU010000006">
    <property type="protein sequence ID" value="MBN8227962.1"/>
    <property type="molecule type" value="Genomic_DNA"/>
</dbReference>
<name>A0ABS3D8I4_9BACT</name>
<feature type="signal peptide" evidence="1">
    <location>
        <begin position="1"/>
        <end position="22"/>
    </location>
</feature>
<organism evidence="2 3">
    <name type="scientific">Corallococcus macrosporus</name>
    <dbReference type="NCBI Taxonomy" id="35"/>
    <lineage>
        <taxon>Bacteria</taxon>
        <taxon>Pseudomonadati</taxon>
        <taxon>Myxococcota</taxon>
        <taxon>Myxococcia</taxon>
        <taxon>Myxococcales</taxon>
        <taxon>Cystobacterineae</taxon>
        <taxon>Myxococcaceae</taxon>
        <taxon>Corallococcus</taxon>
    </lineage>
</organism>
<reference evidence="2 3" key="1">
    <citation type="submission" date="2021-02" db="EMBL/GenBank/DDBJ databases">
        <title>De Novo genome assembly of isolated myxobacteria.</title>
        <authorList>
            <person name="Stevens D.C."/>
        </authorList>
    </citation>
    <scope>NUCLEOTIDE SEQUENCE [LARGE SCALE GENOMIC DNA]</scope>
    <source>
        <strain evidence="2 3">ATCC 29039</strain>
    </source>
</reference>
<dbReference type="Proteomes" id="UP000664052">
    <property type="component" value="Unassembled WGS sequence"/>
</dbReference>
<gene>
    <name evidence="2" type="ORF">JYK02_10620</name>
</gene>